<keyword evidence="7" id="KW-0560">Oxidoreductase</keyword>
<keyword evidence="4 6" id="KW-0479">Metal-binding</keyword>
<evidence type="ECO:0000256" key="6">
    <source>
        <dbReference type="PIRSR" id="PIRSR602403-1"/>
    </source>
</evidence>
<organism evidence="9 10">
    <name type="scientific">Ascodesmis nigricans</name>
    <dbReference type="NCBI Taxonomy" id="341454"/>
    <lineage>
        <taxon>Eukaryota</taxon>
        <taxon>Fungi</taxon>
        <taxon>Dikarya</taxon>
        <taxon>Ascomycota</taxon>
        <taxon>Pezizomycotina</taxon>
        <taxon>Pezizomycetes</taxon>
        <taxon>Pezizales</taxon>
        <taxon>Ascodesmidaceae</taxon>
        <taxon>Ascodesmis</taxon>
    </lineage>
</organism>
<dbReference type="EMBL" id="ML220169">
    <property type="protein sequence ID" value="TGZ76701.1"/>
    <property type="molecule type" value="Genomic_DNA"/>
</dbReference>
<comment type="cofactor">
    <cofactor evidence="1 6">
        <name>heme</name>
        <dbReference type="ChEBI" id="CHEBI:30413"/>
    </cofactor>
</comment>
<dbReference type="PROSITE" id="PS00086">
    <property type="entry name" value="CYTOCHROME_P450"/>
    <property type="match status" value="1"/>
</dbReference>
<dbReference type="GO" id="GO:0020037">
    <property type="term" value="F:heme binding"/>
    <property type="evidence" value="ECO:0007669"/>
    <property type="project" value="InterPro"/>
</dbReference>
<evidence type="ECO:0000256" key="4">
    <source>
        <dbReference type="ARBA" id="ARBA00022723"/>
    </source>
</evidence>
<dbReference type="PANTHER" id="PTHR24304">
    <property type="entry name" value="CYTOCHROME P450 FAMILY 7"/>
    <property type="match status" value="1"/>
</dbReference>
<dbReference type="CDD" id="cd11040">
    <property type="entry name" value="CYP7_CYP8-like"/>
    <property type="match status" value="1"/>
</dbReference>
<keyword evidence="7" id="KW-0503">Monooxygenase</keyword>
<gene>
    <name evidence="9" type="ORF">EX30DRAFT_344712</name>
</gene>
<reference evidence="9 10" key="1">
    <citation type="submission" date="2019-04" db="EMBL/GenBank/DDBJ databases">
        <title>Comparative genomics and transcriptomics to analyze fruiting body development in filamentous ascomycetes.</title>
        <authorList>
            <consortium name="DOE Joint Genome Institute"/>
            <person name="Lutkenhaus R."/>
            <person name="Traeger S."/>
            <person name="Breuer J."/>
            <person name="Kuo A."/>
            <person name="Lipzen A."/>
            <person name="Pangilinan J."/>
            <person name="Dilworth D."/>
            <person name="Sandor L."/>
            <person name="Poggeler S."/>
            <person name="Barry K."/>
            <person name="Grigoriev I.V."/>
            <person name="Nowrousian M."/>
        </authorList>
    </citation>
    <scope>NUCLEOTIDE SEQUENCE [LARGE SCALE GENOMIC DNA]</scope>
    <source>
        <strain evidence="9 10">CBS 389.68</strain>
    </source>
</reference>
<dbReference type="GO" id="GO:0005506">
    <property type="term" value="F:iron ion binding"/>
    <property type="evidence" value="ECO:0007669"/>
    <property type="project" value="InterPro"/>
</dbReference>
<comment type="similarity">
    <text evidence="2 7">Belongs to the cytochrome P450 family.</text>
</comment>
<feature type="binding site" description="axial binding residue" evidence="6">
    <location>
        <position position="460"/>
    </location>
    <ligand>
        <name>heme</name>
        <dbReference type="ChEBI" id="CHEBI:30413"/>
    </ligand>
    <ligandPart>
        <name>Fe</name>
        <dbReference type="ChEBI" id="CHEBI:18248"/>
    </ligandPart>
</feature>
<feature type="transmembrane region" description="Helical" evidence="8">
    <location>
        <begin position="20"/>
        <end position="43"/>
    </location>
</feature>
<evidence type="ECO:0000256" key="3">
    <source>
        <dbReference type="ARBA" id="ARBA00022617"/>
    </source>
</evidence>
<keyword evidence="8" id="KW-1133">Transmembrane helix</keyword>
<dbReference type="STRING" id="341454.A0A4S2MIE9"/>
<dbReference type="InterPro" id="IPR017972">
    <property type="entry name" value="Cyt_P450_CS"/>
</dbReference>
<dbReference type="OrthoDB" id="1470350at2759"/>
<name>A0A4S2MIE9_9PEZI</name>
<accession>A0A4S2MIE9</accession>
<evidence type="ECO:0000256" key="8">
    <source>
        <dbReference type="SAM" id="Phobius"/>
    </source>
</evidence>
<proteinExistence type="inferred from homology"/>
<dbReference type="GO" id="GO:0008395">
    <property type="term" value="F:steroid hydroxylase activity"/>
    <property type="evidence" value="ECO:0007669"/>
    <property type="project" value="TreeGrafter"/>
</dbReference>
<keyword evidence="3 6" id="KW-0349">Heme</keyword>
<dbReference type="Proteomes" id="UP000298138">
    <property type="component" value="Unassembled WGS sequence"/>
</dbReference>
<dbReference type="Gene3D" id="1.10.630.10">
    <property type="entry name" value="Cytochrome P450"/>
    <property type="match status" value="1"/>
</dbReference>
<dbReference type="Pfam" id="PF00067">
    <property type="entry name" value="p450"/>
    <property type="match status" value="1"/>
</dbReference>
<evidence type="ECO:0000256" key="1">
    <source>
        <dbReference type="ARBA" id="ARBA00001971"/>
    </source>
</evidence>
<protein>
    <submittedName>
        <fullName evidence="9">Cytochrome P450</fullName>
    </submittedName>
</protein>
<dbReference type="AlphaFoldDB" id="A0A4S2MIE9"/>
<dbReference type="PRINTS" id="PR00465">
    <property type="entry name" value="EP450IV"/>
</dbReference>
<dbReference type="PANTHER" id="PTHR24304:SF2">
    <property type="entry name" value="24-HYDROXYCHOLESTEROL 7-ALPHA-HYDROXYLASE"/>
    <property type="match status" value="1"/>
</dbReference>
<evidence type="ECO:0000256" key="5">
    <source>
        <dbReference type="ARBA" id="ARBA00023004"/>
    </source>
</evidence>
<dbReference type="SUPFAM" id="SSF48264">
    <property type="entry name" value="Cytochrome P450"/>
    <property type="match status" value="1"/>
</dbReference>
<keyword evidence="8" id="KW-0812">Transmembrane</keyword>
<keyword evidence="5 6" id="KW-0408">Iron</keyword>
<dbReference type="InterPro" id="IPR036396">
    <property type="entry name" value="Cyt_P450_sf"/>
</dbReference>
<dbReference type="InterPro" id="IPR002403">
    <property type="entry name" value="Cyt_P450_E_grp-IV"/>
</dbReference>
<dbReference type="InParanoid" id="A0A4S2MIE9"/>
<evidence type="ECO:0000313" key="10">
    <source>
        <dbReference type="Proteomes" id="UP000298138"/>
    </source>
</evidence>
<sequence>MLSELLGISGVWHLKIHASTASPSIAGLMTLLAIIAAWIVHFFNISRRRQQKSYDQEPPTLPYWIPWLGHAVHFLRNSNGIIDRAIAYFGNNRPFTIYAGGERLYILTNPKDVRQLYRKTRQLSFSPFVETIVLNVYHFDEHDFKTLTAVHPVTGATILGETHGFYRHHLLPGERLNTLKARYIQELEHSMENITFPSEGVNLFPWVCDTIGSTSTSSVFGRGLLERNPGLLKDLWVFDELHLWMISGMPRYFTQPGFDARDRLLTAVEEYFDQGYAKKEERLDMVWMREEMISKTGLSRRARAALHLTIYWAMQTNSVRAAYWTLSYILRTPSLLNKIRAEIAPAFSTSSPTKLINPDLIITDCPLFNATFNEALRLTSGSASSRVVAEDTEVGGYILKVGGKVMAPSIQPHMDASMWGDDVEEFRPERFLNKDGQWDGEVERKMGYGFRPFGGGETFCPGRHFARFQDLTFVASVIHRWEARVPEKTTWPTELRNRSAIGVLDPSHIGPRVNFESRLNPEPSS</sequence>
<dbReference type="GO" id="GO:0016705">
    <property type="term" value="F:oxidoreductase activity, acting on paired donors, with incorporation or reduction of molecular oxygen"/>
    <property type="evidence" value="ECO:0007669"/>
    <property type="project" value="InterPro"/>
</dbReference>
<dbReference type="InterPro" id="IPR001128">
    <property type="entry name" value="Cyt_P450"/>
</dbReference>
<keyword evidence="8" id="KW-0472">Membrane</keyword>
<keyword evidence="10" id="KW-1185">Reference proteome</keyword>
<evidence type="ECO:0000313" key="9">
    <source>
        <dbReference type="EMBL" id="TGZ76701.1"/>
    </source>
</evidence>
<evidence type="ECO:0000256" key="7">
    <source>
        <dbReference type="RuleBase" id="RU000461"/>
    </source>
</evidence>
<evidence type="ECO:0000256" key="2">
    <source>
        <dbReference type="ARBA" id="ARBA00010617"/>
    </source>
</evidence>
<dbReference type="InterPro" id="IPR050529">
    <property type="entry name" value="CYP450_sterol_14alpha_dmase"/>
</dbReference>